<organism evidence="8 9">
    <name type="scientific">Terriglobus roseus</name>
    <dbReference type="NCBI Taxonomy" id="392734"/>
    <lineage>
        <taxon>Bacteria</taxon>
        <taxon>Pseudomonadati</taxon>
        <taxon>Acidobacteriota</taxon>
        <taxon>Terriglobia</taxon>
        <taxon>Terriglobales</taxon>
        <taxon>Acidobacteriaceae</taxon>
        <taxon>Terriglobus</taxon>
    </lineage>
</organism>
<keyword evidence="4 6" id="KW-1133">Transmembrane helix</keyword>
<dbReference type="PANTHER" id="PTHR23501">
    <property type="entry name" value="MAJOR FACILITATOR SUPERFAMILY"/>
    <property type="match status" value="1"/>
</dbReference>
<dbReference type="GO" id="GO:0022857">
    <property type="term" value="F:transmembrane transporter activity"/>
    <property type="evidence" value="ECO:0007669"/>
    <property type="project" value="InterPro"/>
</dbReference>
<evidence type="ECO:0000256" key="5">
    <source>
        <dbReference type="ARBA" id="ARBA00023136"/>
    </source>
</evidence>
<evidence type="ECO:0000256" key="4">
    <source>
        <dbReference type="ARBA" id="ARBA00022989"/>
    </source>
</evidence>
<dbReference type="Gene3D" id="1.20.1720.10">
    <property type="entry name" value="Multidrug resistance protein D"/>
    <property type="match status" value="1"/>
</dbReference>
<dbReference type="PANTHER" id="PTHR23501:SF191">
    <property type="entry name" value="VACUOLAR BASIC AMINO ACID TRANSPORTER 4"/>
    <property type="match status" value="1"/>
</dbReference>
<gene>
    <name evidence="8" type="ORF">SAMN05443244_3216</name>
</gene>
<feature type="transmembrane region" description="Helical" evidence="6">
    <location>
        <begin position="199"/>
        <end position="217"/>
    </location>
</feature>
<dbReference type="GO" id="GO:0012505">
    <property type="term" value="C:endomembrane system"/>
    <property type="evidence" value="ECO:0007669"/>
    <property type="project" value="UniProtKB-SubCell"/>
</dbReference>
<evidence type="ECO:0000256" key="2">
    <source>
        <dbReference type="ARBA" id="ARBA00022448"/>
    </source>
</evidence>
<evidence type="ECO:0000313" key="8">
    <source>
        <dbReference type="EMBL" id="SEC33814.1"/>
    </source>
</evidence>
<accession>A0A1H4RPY6</accession>
<evidence type="ECO:0000256" key="3">
    <source>
        <dbReference type="ARBA" id="ARBA00022692"/>
    </source>
</evidence>
<dbReference type="Gene3D" id="1.20.1250.20">
    <property type="entry name" value="MFS general substrate transporter like domains"/>
    <property type="match status" value="1"/>
</dbReference>
<protein>
    <submittedName>
        <fullName evidence="8">Drug resistance transporter, EmrB/QacA subfamily</fullName>
    </submittedName>
</protein>
<dbReference type="InterPro" id="IPR036259">
    <property type="entry name" value="MFS_trans_sf"/>
</dbReference>
<feature type="transmembrane region" description="Helical" evidence="6">
    <location>
        <begin position="304"/>
        <end position="324"/>
    </location>
</feature>
<feature type="transmembrane region" description="Helical" evidence="6">
    <location>
        <begin position="44"/>
        <end position="62"/>
    </location>
</feature>
<feature type="transmembrane region" description="Helical" evidence="6">
    <location>
        <begin position="136"/>
        <end position="155"/>
    </location>
</feature>
<dbReference type="InterPro" id="IPR020846">
    <property type="entry name" value="MFS_dom"/>
</dbReference>
<comment type="subcellular location">
    <subcellularLocation>
        <location evidence="1">Endomembrane system</location>
        <topology evidence="1">Multi-pass membrane protein</topology>
    </subcellularLocation>
</comment>
<dbReference type="EMBL" id="FNSD01000001">
    <property type="protein sequence ID" value="SEC33814.1"/>
    <property type="molecule type" value="Genomic_DNA"/>
</dbReference>
<dbReference type="GO" id="GO:0005886">
    <property type="term" value="C:plasma membrane"/>
    <property type="evidence" value="ECO:0007669"/>
    <property type="project" value="TreeGrafter"/>
</dbReference>
<dbReference type="OrthoDB" id="7254021at2"/>
<keyword evidence="2" id="KW-0813">Transport</keyword>
<evidence type="ECO:0000313" key="9">
    <source>
        <dbReference type="Proteomes" id="UP000182409"/>
    </source>
</evidence>
<dbReference type="AlphaFoldDB" id="A0A1H4RPY6"/>
<keyword evidence="3 6" id="KW-0812">Transmembrane</keyword>
<feature type="transmembrane region" description="Helical" evidence="6">
    <location>
        <begin position="161"/>
        <end position="179"/>
    </location>
</feature>
<feature type="transmembrane region" description="Helical" evidence="6">
    <location>
        <begin position="336"/>
        <end position="356"/>
    </location>
</feature>
<proteinExistence type="predicted"/>
<feature type="transmembrane region" description="Helical" evidence="6">
    <location>
        <begin position="368"/>
        <end position="388"/>
    </location>
</feature>
<dbReference type="Proteomes" id="UP000182409">
    <property type="component" value="Unassembled WGS sequence"/>
</dbReference>
<feature type="transmembrane region" description="Helical" evidence="6">
    <location>
        <begin position="229"/>
        <end position="249"/>
    </location>
</feature>
<evidence type="ECO:0000256" key="6">
    <source>
        <dbReference type="SAM" id="Phobius"/>
    </source>
</evidence>
<dbReference type="InterPro" id="IPR011701">
    <property type="entry name" value="MFS"/>
</dbReference>
<name>A0A1H4RPY6_9BACT</name>
<dbReference type="SUPFAM" id="SSF103473">
    <property type="entry name" value="MFS general substrate transporter"/>
    <property type="match status" value="1"/>
</dbReference>
<dbReference type="Pfam" id="PF07690">
    <property type="entry name" value="MFS_1"/>
    <property type="match status" value="1"/>
</dbReference>
<feature type="transmembrane region" description="Helical" evidence="6">
    <location>
        <begin position="74"/>
        <end position="100"/>
    </location>
</feature>
<evidence type="ECO:0000259" key="7">
    <source>
        <dbReference type="PROSITE" id="PS50850"/>
    </source>
</evidence>
<feature type="transmembrane region" description="Helical" evidence="6">
    <location>
        <begin position="400"/>
        <end position="421"/>
    </location>
</feature>
<evidence type="ECO:0000256" key="1">
    <source>
        <dbReference type="ARBA" id="ARBA00004127"/>
    </source>
</evidence>
<feature type="transmembrane region" description="Helical" evidence="6">
    <location>
        <begin position="270"/>
        <end position="292"/>
    </location>
</feature>
<feature type="transmembrane region" description="Helical" evidence="6">
    <location>
        <begin position="464"/>
        <end position="487"/>
    </location>
</feature>
<dbReference type="PROSITE" id="PS50850">
    <property type="entry name" value="MFS"/>
    <property type="match status" value="1"/>
</dbReference>
<sequence>MEGSVAATLAGLTLATGMEQWTGNGLSVTLTDLTGALGASADEASWAVTVYSTAFAVSVALTHRLASYFGNRRLLSLACILYAVAALGCAASTDLALFLLCRVFQGFAGGVFLARTLVFITHQYPRSERPSSLRTYAGGFFVVGRIVAPIASGWFADAVSWRLLFLVTVPGMLVAAAILRRYAADHWRDDVEEHNPDLLGIGLLLVGAGALQAAMSRGEIDDWFGSNRIILLVSIGVAFNLLFAAWQCLPFNHRPLLNLHFLRDRGLMSASVLGIALGMQLAGGLYVLPQYLRRVESHSATQTGLLMSVAGLSAVAMLAIVPLLVKAAGHVGAKQIMAFALFVQMLAMGWLGYIVTGDTPDRQLWIPLLLHGIFIGISVPMLAIGAFARMEDSHASSARAIYYGARQLGASLGVTLVVVLIDRRAMLHSSRLIDGLFSRDLSTLGVTIDSTNAGRVAALVSRQALVLTFADVFNVMAALAAVMLLFLPLLPSAAAPVASERVTETVSGQSLLPGLESNA</sequence>
<feature type="domain" description="Major facilitator superfamily (MFS) profile" evidence="7">
    <location>
        <begin position="1"/>
        <end position="495"/>
    </location>
</feature>
<keyword evidence="5 6" id="KW-0472">Membrane</keyword>
<reference evidence="8 9" key="1">
    <citation type="submission" date="2016-10" db="EMBL/GenBank/DDBJ databases">
        <authorList>
            <person name="de Groot N.N."/>
        </authorList>
    </citation>
    <scope>NUCLEOTIDE SEQUENCE [LARGE SCALE GENOMIC DNA]</scope>
    <source>
        <strain evidence="8 9">AB35.6</strain>
    </source>
</reference>